<dbReference type="AlphaFoldDB" id="A0A1Y6KW14"/>
<reference evidence="2" key="1">
    <citation type="submission" date="2017-06" db="EMBL/GenBank/DDBJ databases">
        <authorList>
            <person name="Rodrigo-Torres L."/>
            <person name="Arahal R. D."/>
            <person name="Lucena T."/>
        </authorList>
    </citation>
    <scope>NUCLEOTIDE SEQUENCE [LARGE SCALE GENOMIC DNA]</scope>
    <source>
        <strain evidence="2">type strain: CECT 9192</strain>
    </source>
</reference>
<dbReference type="SUPFAM" id="SSF53649">
    <property type="entry name" value="Alkaline phosphatase-like"/>
    <property type="match status" value="1"/>
</dbReference>
<dbReference type="RefSeq" id="WP_087820338.1">
    <property type="nucleotide sequence ID" value="NZ_FYAH01000002.1"/>
</dbReference>
<name>A0A1Y6KW14_9GAMM</name>
<sequence>MNNDQIISGLLAKFKKNRIVFWQDTDCEFNELIENLALETPYTDTQVISLDALSHLEVKHRIELLEPETAFLLYSNRQPNEPTRDWLYDIRLYAQQFYADNSSMILNDIGMNMEFRPVISKYKTFFANKQRVTRLKKILPPSAGEQELELALIAAVLKIDTPTFSNILQTLLAQLADNFGSQELLAELNKFNLTDAFWSFVYHELGYIIESNDEDSPKEPSLQDLTVKLLFTECYQSLINSGCAKTDDVISRFTSHLLPMPTLEQIEAGYTAERVGMNSARRAHVVNFVIQYRESRTYQNSYNKLAHQIEIDYEIADKLKQIQDPKKLHLVETFEFADKQLSISLIKQISILDSEDLNNLISHRLKTHWCQTNLSNVDTKYGNVYLAIKAAKQFYSLKEKHIDGFNYESAKNLYKAYENELFLFDMAYRNFCENANKIAHQGSDILKTLGLVDDIEKLYVNWYLHDLAIAWGKLVDSEKLLDHWKINGVFNQYDFYNNEVERIFQTTQIKRVFVIISDALRYEVAHDIHEQINKEKRFKSTIKSQLGVVPSYTQLGMAALLPHQELTAHIGKDIKYKADGLSVHGLENRNAILEKYQGIAVKASDVIEWTNEQGRKAVADAKVVYIYHDQIDMTGDKAGSEHKTFDACATTIEEIRLLVERIINKLNGNRILITADHGFLFKSSDVTESDKTALSVKPVGTIEAKKRYLIGQELPENIFYWKGNISTTANLSSNSDNAEFIVPRGSNRFNFVGGARFIHGGIMPQEICVPVLRINHLKTDKQKTTAKQKVGVVPLSSNLRLVTLSEKIEFLQTNPVGEQYKERNLQIWIEDPQKNVVSNKTQIMFDSTAASSDERKRNIILTLNGTGFDRTLPYKLVMWDTEQAEPLAIHSVTIDLAIQDDFDDLF</sequence>
<dbReference type="NCBIfam" id="TIGR02687">
    <property type="entry name" value="BREX-1 system phosphatase PglZ type A"/>
    <property type="match status" value="1"/>
</dbReference>
<dbReference type="Proteomes" id="UP000196485">
    <property type="component" value="Unassembled WGS sequence"/>
</dbReference>
<dbReference type="InterPro" id="IPR017850">
    <property type="entry name" value="Alkaline_phosphatase_core_sf"/>
</dbReference>
<accession>A0A1Y6KW14</accession>
<evidence type="ECO:0000313" key="1">
    <source>
        <dbReference type="EMBL" id="SMY16242.1"/>
    </source>
</evidence>
<dbReference type="Pfam" id="PF08665">
    <property type="entry name" value="PglZ"/>
    <property type="match status" value="1"/>
</dbReference>
<organism evidence="1 2">
    <name type="scientific">Photobacterium aquimaris</name>
    <dbReference type="NCBI Taxonomy" id="512643"/>
    <lineage>
        <taxon>Bacteria</taxon>
        <taxon>Pseudomonadati</taxon>
        <taxon>Pseudomonadota</taxon>
        <taxon>Gammaproteobacteria</taxon>
        <taxon>Vibrionales</taxon>
        <taxon>Vibrionaceae</taxon>
        <taxon>Photobacterium</taxon>
    </lineage>
</organism>
<dbReference type="EMBL" id="FYAH01000002">
    <property type="protein sequence ID" value="SMY16242.1"/>
    <property type="molecule type" value="Genomic_DNA"/>
</dbReference>
<proteinExistence type="predicted"/>
<evidence type="ECO:0000313" key="2">
    <source>
        <dbReference type="Proteomes" id="UP000196485"/>
    </source>
</evidence>
<gene>
    <name evidence="1" type="ORF">PAQU9191_01473</name>
</gene>
<dbReference type="Gene3D" id="3.40.720.10">
    <property type="entry name" value="Alkaline Phosphatase, subunit A"/>
    <property type="match status" value="1"/>
</dbReference>
<dbReference type="InterPro" id="IPR014060">
    <property type="entry name" value="PglZ"/>
</dbReference>
<protein>
    <submittedName>
        <fullName evidence="1">PglZ domain protein</fullName>
    </submittedName>
</protein>
<keyword evidence="2" id="KW-1185">Reference proteome</keyword>